<evidence type="ECO:0000313" key="2">
    <source>
        <dbReference type="Proteomes" id="UP000240649"/>
    </source>
</evidence>
<protein>
    <submittedName>
        <fullName evidence="1">Uncharacterized protein</fullName>
    </submittedName>
</protein>
<accession>A0A2P1CAH3</accession>
<organism evidence="1 2">
    <name type="scientific">Salmonella phage SE131</name>
    <dbReference type="NCBI Taxonomy" id="2081631"/>
    <lineage>
        <taxon>Viruses</taxon>
        <taxon>Duplodnaviria</taxon>
        <taxon>Heunggongvirae</taxon>
        <taxon>Uroviricota</taxon>
        <taxon>Caudoviricetes</taxon>
        <taxon>Grimontviridae</taxon>
        <taxon>Moazamivirus</taxon>
        <taxon>Moazamivirus SE131</taxon>
    </lineage>
</organism>
<evidence type="ECO:0000313" key="1">
    <source>
        <dbReference type="EMBL" id="AVJ48212.1"/>
    </source>
</evidence>
<dbReference type="RefSeq" id="YP_010672061.1">
    <property type="nucleotide sequence ID" value="NC_070974.1"/>
</dbReference>
<dbReference type="GeneID" id="77948331"/>
<dbReference type="Proteomes" id="UP000240649">
    <property type="component" value="Segment"/>
</dbReference>
<keyword evidence="2" id="KW-1185">Reference proteome</keyword>
<dbReference type="KEGG" id="vg:77948331"/>
<reference evidence="1 2" key="1">
    <citation type="submission" date="2018-01" db="EMBL/GenBank/DDBJ databases">
        <title>Draft Genome Sequence of Salmonella Enteritidis Phage SE131.</title>
        <authorList>
            <person name="Kim Y."/>
            <person name="Han B.K."/>
            <person name="Kim H."/>
            <person name="Kim D."/>
        </authorList>
    </citation>
    <scope>NUCLEOTIDE SEQUENCE [LARGE SCALE GENOMIC DNA]</scope>
</reference>
<dbReference type="EMBL" id="MG873442">
    <property type="protein sequence ID" value="AVJ48212.1"/>
    <property type="molecule type" value="Genomic_DNA"/>
</dbReference>
<proteinExistence type="predicted"/>
<sequence length="56" mass="6938">MYRRVTRRSVECDWCFIPMKQVSTDDYSHYYECPRCKETVPGERFDESDVDDYWEN</sequence>
<name>A0A2P1CAH3_9CAUD</name>